<dbReference type="Pfam" id="PF00589">
    <property type="entry name" value="Phage_integrase"/>
    <property type="match status" value="1"/>
</dbReference>
<dbReference type="Gene3D" id="1.10.443.10">
    <property type="entry name" value="Intergrase catalytic core"/>
    <property type="match status" value="1"/>
</dbReference>
<dbReference type="AlphaFoldDB" id="A0A8E0TSH2"/>
<dbReference type="InterPro" id="IPR011010">
    <property type="entry name" value="DNA_brk_join_enz"/>
</dbReference>
<reference evidence="4" key="1">
    <citation type="journal article" date="2013" name="Genome Announc.">
        <title>Draft Genome Sequence of the Dimorphic Prosthecate Bacterium Brevundimonas abyssalis TAR-001T.</title>
        <authorList>
            <person name="Tsubouchi T."/>
            <person name="Nishi S."/>
            <person name="Usui K."/>
            <person name="Shimane Y."/>
            <person name="Takaki Y."/>
            <person name="Maruyama T."/>
            <person name="Hatada Y."/>
        </authorList>
    </citation>
    <scope>NUCLEOTIDE SEQUENCE [LARGE SCALE GENOMIC DNA]</scope>
    <source>
        <strain evidence="4">TAR-001</strain>
    </source>
</reference>
<evidence type="ECO:0000313" key="4">
    <source>
        <dbReference type="Proteomes" id="UP000016569"/>
    </source>
</evidence>
<accession>A0A8E0TSH2</accession>
<sequence length="70" mass="7631">MKFSKAFQRAVIAAGLNPKVYTPHVMRHTAITRLVEQGAPLATVQQISGHKTIQWCFATPTSAIPTLTTP</sequence>
<comment type="caution">
    <text evidence="3">The sequence shown here is derived from an EMBL/GenBank/DDBJ whole genome shotgun (WGS) entry which is preliminary data.</text>
</comment>
<dbReference type="GO" id="GO:0006310">
    <property type="term" value="P:DNA recombination"/>
    <property type="evidence" value="ECO:0007669"/>
    <property type="project" value="UniProtKB-KW"/>
</dbReference>
<evidence type="ECO:0000259" key="2">
    <source>
        <dbReference type="PROSITE" id="PS51898"/>
    </source>
</evidence>
<dbReference type="InterPro" id="IPR013762">
    <property type="entry name" value="Integrase-like_cat_sf"/>
</dbReference>
<dbReference type="GO" id="GO:0015074">
    <property type="term" value="P:DNA integration"/>
    <property type="evidence" value="ECO:0007669"/>
    <property type="project" value="InterPro"/>
</dbReference>
<name>A0A8E0TSH2_9CAUL</name>
<organism evidence="3 4">
    <name type="scientific">Brevundimonas abyssalis TAR-001</name>
    <dbReference type="NCBI Taxonomy" id="1391729"/>
    <lineage>
        <taxon>Bacteria</taxon>
        <taxon>Pseudomonadati</taxon>
        <taxon>Pseudomonadota</taxon>
        <taxon>Alphaproteobacteria</taxon>
        <taxon>Caulobacterales</taxon>
        <taxon>Caulobacteraceae</taxon>
        <taxon>Brevundimonas</taxon>
    </lineage>
</organism>
<keyword evidence="4" id="KW-1185">Reference proteome</keyword>
<dbReference type="CDD" id="cd00397">
    <property type="entry name" value="DNA_BRE_C"/>
    <property type="match status" value="1"/>
</dbReference>
<proteinExistence type="predicted"/>
<gene>
    <name evidence="3" type="ORF">MBEBAB_2559</name>
</gene>
<protein>
    <recommendedName>
        <fullName evidence="2">Tyr recombinase domain-containing protein</fullName>
    </recommendedName>
</protein>
<evidence type="ECO:0000313" key="3">
    <source>
        <dbReference type="EMBL" id="GAD60309.1"/>
    </source>
</evidence>
<keyword evidence="1" id="KW-0233">DNA recombination</keyword>
<dbReference type="PROSITE" id="PS51898">
    <property type="entry name" value="TYR_RECOMBINASE"/>
    <property type="match status" value="1"/>
</dbReference>
<dbReference type="Proteomes" id="UP000016569">
    <property type="component" value="Unassembled WGS sequence"/>
</dbReference>
<feature type="domain" description="Tyr recombinase" evidence="2">
    <location>
        <begin position="1"/>
        <end position="70"/>
    </location>
</feature>
<evidence type="ECO:0000256" key="1">
    <source>
        <dbReference type="ARBA" id="ARBA00023172"/>
    </source>
</evidence>
<dbReference type="EMBL" id="BATC01000065">
    <property type="protein sequence ID" value="GAD60309.1"/>
    <property type="molecule type" value="Genomic_DNA"/>
</dbReference>
<dbReference type="SUPFAM" id="SSF56349">
    <property type="entry name" value="DNA breaking-rejoining enzymes"/>
    <property type="match status" value="1"/>
</dbReference>
<dbReference type="GO" id="GO:0003677">
    <property type="term" value="F:DNA binding"/>
    <property type="evidence" value="ECO:0007669"/>
    <property type="project" value="InterPro"/>
</dbReference>
<dbReference type="InterPro" id="IPR002104">
    <property type="entry name" value="Integrase_catalytic"/>
</dbReference>